<dbReference type="AlphaFoldDB" id="A0A5B9DWS7"/>
<dbReference type="KEGG" id="yti:FNA67_21735"/>
<reference evidence="1 2" key="1">
    <citation type="journal article" date="2015" name="Int. J. Syst. Evol. Microbiol.">
        <title>Youhaiella tibetensis gen. nov., sp. nov., isolated from subsurface sediment.</title>
        <authorList>
            <person name="Wang Y.X."/>
            <person name="Huang F.Q."/>
            <person name="Nogi Y."/>
            <person name="Pang S.J."/>
            <person name="Wang P.K."/>
            <person name="Lv J."/>
        </authorList>
    </citation>
    <scope>NUCLEOTIDE SEQUENCE [LARGE SCALE GENOMIC DNA]</scope>
    <source>
        <strain evidence="2">fig4</strain>
    </source>
</reference>
<accession>A0A5B9DWS7</accession>
<dbReference type="Pfam" id="PF10016">
    <property type="entry name" value="DUF2259"/>
    <property type="match status" value="1"/>
</dbReference>
<dbReference type="Proteomes" id="UP000321062">
    <property type="component" value="Chromosome"/>
</dbReference>
<proteinExistence type="predicted"/>
<keyword evidence="2" id="KW-1185">Reference proteome</keyword>
<evidence type="ECO:0000313" key="2">
    <source>
        <dbReference type="Proteomes" id="UP000321062"/>
    </source>
</evidence>
<evidence type="ECO:0000313" key="1">
    <source>
        <dbReference type="EMBL" id="QEE22624.1"/>
    </source>
</evidence>
<name>A0A5B9DWS7_9HYPH</name>
<dbReference type="InterPro" id="IPR018725">
    <property type="entry name" value="DUF2259_secreted"/>
</dbReference>
<dbReference type="RefSeq" id="WP_147658093.1">
    <property type="nucleotide sequence ID" value="NZ_BMFM01000001.1"/>
</dbReference>
<gene>
    <name evidence="1" type="ORF">FNA67_21735</name>
</gene>
<protein>
    <submittedName>
        <fullName evidence="1">DUF2259 domain-containing protein</fullName>
    </submittedName>
</protein>
<dbReference type="OrthoDB" id="65722at2"/>
<dbReference type="EMBL" id="CP041690">
    <property type="protein sequence ID" value="QEE22624.1"/>
    <property type="molecule type" value="Genomic_DNA"/>
</dbReference>
<sequence length="257" mass="27626">MRRHGARKGSVRPAILLSWIGALLAALLVVTPTTAGDRALIDFLGYSADGDHFAFEEYGIQDGSGFAYSIIYIVQLSSDSWVKGTPYRVQAPEDKPDMPLAQVRAEARQRAQADLESLHIDNPAQILALIGDGAVEEDGTTLAFAEPACCGIATVSEATQTLRLENFPVAEAGFDCVALTGDKPLGYALALDKDGTVSELHRDGQKLPMSRGCPMGYRLFAVLQPFNQSAHRVAIVSTFPFGFEGPSRRFLAVPLGD</sequence>
<organism evidence="1 2">
    <name type="scientific">Paradevosia tibetensis</name>
    <dbReference type="NCBI Taxonomy" id="1447062"/>
    <lineage>
        <taxon>Bacteria</taxon>
        <taxon>Pseudomonadati</taxon>
        <taxon>Pseudomonadota</taxon>
        <taxon>Alphaproteobacteria</taxon>
        <taxon>Hyphomicrobiales</taxon>
        <taxon>Devosiaceae</taxon>
        <taxon>Paradevosia</taxon>
    </lineage>
</organism>